<protein>
    <submittedName>
        <fullName evidence="6">LysR family transcriptional regulator</fullName>
    </submittedName>
</protein>
<dbReference type="SUPFAM" id="SSF53850">
    <property type="entry name" value="Periplasmic binding protein-like II"/>
    <property type="match status" value="1"/>
</dbReference>
<accession>A0A511D7K5</accession>
<dbReference type="SUPFAM" id="SSF46785">
    <property type="entry name" value="Winged helix' DNA-binding domain"/>
    <property type="match status" value="1"/>
</dbReference>
<dbReference type="Pfam" id="PF00126">
    <property type="entry name" value="HTH_1"/>
    <property type="match status" value="1"/>
</dbReference>
<proteinExistence type="inferred from homology"/>
<gene>
    <name evidence="6" type="ORF">PA7_34510</name>
</gene>
<dbReference type="STRING" id="1123024.GCA_000423625_01840"/>
<organism evidence="6 7">
    <name type="scientific">Pseudonocardia asaccharolytica DSM 44247 = NBRC 16224</name>
    <dbReference type="NCBI Taxonomy" id="1123024"/>
    <lineage>
        <taxon>Bacteria</taxon>
        <taxon>Bacillati</taxon>
        <taxon>Actinomycetota</taxon>
        <taxon>Actinomycetes</taxon>
        <taxon>Pseudonocardiales</taxon>
        <taxon>Pseudonocardiaceae</taxon>
        <taxon>Pseudonocardia</taxon>
    </lineage>
</organism>
<dbReference type="AlphaFoldDB" id="A0A511D7K5"/>
<dbReference type="GO" id="GO:0003700">
    <property type="term" value="F:DNA-binding transcription factor activity"/>
    <property type="evidence" value="ECO:0007669"/>
    <property type="project" value="InterPro"/>
</dbReference>
<feature type="domain" description="HTH lysR-type" evidence="5">
    <location>
        <begin position="30"/>
        <end position="87"/>
    </location>
</feature>
<keyword evidence="4" id="KW-0804">Transcription</keyword>
<evidence type="ECO:0000313" key="6">
    <source>
        <dbReference type="EMBL" id="GEL19614.1"/>
    </source>
</evidence>
<dbReference type="InterPro" id="IPR005119">
    <property type="entry name" value="LysR_subst-bd"/>
</dbReference>
<evidence type="ECO:0000259" key="5">
    <source>
        <dbReference type="PROSITE" id="PS50931"/>
    </source>
</evidence>
<evidence type="ECO:0000313" key="7">
    <source>
        <dbReference type="Proteomes" id="UP000321328"/>
    </source>
</evidence>
<dbReference type="InterPro" id="IPR000847">
    <property type="entry name" value="LysR_HTH_N"/>
</dbReference>
<keyword evidence="7" id="KW-1185">Reference proteome</keyword>
<dbReference type="Gene3D" id="1.10.10.10">
    <property type="entry name" value="Winged helix-like DNA-binding domain superfamily/Winged helix DNA-binding domain"/>
    <property type="match status" value="1"/>
</dbReference>
<dbReference type="Proteomes" id="UP000321328">
    <property type="component" value="Unassembled WGS sequence"/>
</dbReference>
<dbReference type="PANTHER" id="PTHR30126:SF39">
    <property type="entry name" value="HTH-TYPE TRANSCRIPTIONAL REGULATOR CYSL"/>
    <property type="match status" value="1"/>
</dbReference>
<dbReference type="EMBL" id="BJVI01000041">
    <property type="protein sequence ID" value="GEL19614.1"/>
    <property type="molecule type" value="Genomic_DNA"/>
</dbReference>
<dbReference type="GO" id="GO:0000976">
    <property type="term" value="F:transcription cis-regulatory region binding"/>
    <property type="evidence" value="ECO:0007669"/>
    <property type="project" value="TreeGrafter"/>
</dbReference>
<comment type="caution">
    <text evidence="6">The sequence shown here is derived from an EMBL/GenBank/DDBJ whole genome shotgun (WGS) entry which is preliminary data.</text>
</comment>
<dbReference type="InterPro" id="IPR036388">
    <property type="entry name" value="WH-like_DNA-bd_sf"/>
</dbReference>
<dbReference type="PANTHER" id="PTHR30126">
    <property type="entry name" value="HTH-TYPE TRANSCRIPTIONAL REGULATOR"/>
    <property type="match status" value="1"/>
</dbReference>
<reference evidence="6 7" key="1">
    <citation type="submission" date="2019-07" db="EMBL/GenBank/DDBJ databases">
        <title>Whole genome shotgun sequence of Pseudonocardia asaccharolytica NBRC 16224.</title>
        <authorList>
            <person name="Hosoyama A."/>
            <person name="Uohara A."/>
            <person name="Ohji S."/>
            <person name="Ichikawa N."/>
        </authorList>
    </citation>
    <scope>NUCLEOTIDE SEQUENCE [LARGE SCALE GENOMIC DNA]</scope>
    <source>
        <strain evidence="6 7">NBRC 16224</strain>
    </source>
</reference>
<dbReference type="Gene3D" id="3.40.190.10">
    <property type="entry name" value="Periplasmic binding protein-like II"/>
    <property type="match status" value="2"/>
</dbReference>
<keyword evidence="2" id="KW-0805">Transcription regulation</keyword>
<evidence type="ECO:0000256" key="3">
    <source>
        <dbReference type="ARBA" id="ARBA00023125"/>
    </source>
</evidence>
<comment type="similarity">
    <text evidence="1">Belongs to the LysR transcriptional regulatory family.</text>
</comment>
<dbReference type="InterPro" id="IPR036390">
    <property type="entry name" value="WH_DNA-bd_sf"/>
</dbReference>
<name>A0A511D7K5_9PSEU</name>
<sequence length="344" mass="36146">MNIIVMPITFGFKSRITLRLIPWSRTLCQVTLTQLSAFVLVARLGSVRAAATALGVSEPAVSQALAALRRHLGDSLVIRGDAGMVLTEGGKRLVTIAAQMVGLGADAEAAVRSAQGAPDQLRLIAPSEIVEFVAGPLAAAFSTRSGNGVEVSSGVAGVAEMAVLVAQRLADVALGPYLGADRSLGLVSDPIFRCRLVVLAAPDTPPRGAPAQWRWLVDPSGTDPGSDIARLLRTLGIPESRVSVYPNQTAAWDAAARGTGVAPGIAHLAAHQLRRRELQVVEVPGTPVALSWYATTLPADRRSASTGSLRRFLDTPEAMKLLRAPGAGVPPSRFRPPVFVTLWN</sequence>
<keyword evidence="3" id="KW-0238">DNA-binding</keyword>
<evidence type="ECO:0000256" key="1">
    <source>
        <dbReference type="ARBA" id="ARBA00009437"/>
    </source>
</evidence>
<evidence type="ECO:0000256" key="2">
    <source>
        <dbReference type="ARBA" id="ARBA00023015"/>
    </source>
</evidence>
<dbReference type="Pfam" id="PF03466">
    <property type="entry name" value="LysR_substrate"/>
    <property type="match status" value="1"/>
</dbReference>
<evidence type="ECO:0000256" key="4">
    <source>
        <dbReference type="ARBA" id="ARBA00023163"/>
    </source>
</evidence>
<dbReference type="PROSITE" id="PS50931">
    <property type="entry name" value="HTH_LYSR"/>
    <property type="match status" value="1"/>
</dbReference>